<evidence type="ECO:0000256" key="2">
    <source>
        <dbReference type="ARBA" id="ARBA00022525"/>
    </source>
</evidence>
<protein>
    <submittedName>
        <fullName evidence="4">Major royal jelly protein</fullName>
    </submittedName>
</protein>
<feature type="signal peptide" evidence="3">
    <location>
        <begin position="1"/>
        <end position="19"/>
    </location>
</feature>
<feature type="chain" id="PRO_5020770020" evidence="3">
    <location>
        <begin position="20"/>
        <end position="343"/>
    </location>
</feature>
<dbReference type="GO" id="GO:0005576">
    <property type="term" value="C:extracellular region"/>
    <property type="evidence" value="ECO:0007669"/>
    <property type="project" value="UniProtKB-SubCell"/>
</dbReference>
<dbReference type="EMBL" id="SLWB01000011">
    <property type="protein sequence ID" value="TCN65361.1"/>
    <property type="molecule type" value="Genomic_DNA"/>
</dbReference>
<evidence type="ECO:0000256" key="1">
    <source>
        <dbReference type="ARBA" id="ARBA00004613"/>
    </source>
</evidence>
<keyword evidence="3" id="KW-0732">Signal</keyword>
<dbReference type="Pfam" id="PF03022">
    <property type="entry name" value="MRJP"/>
    <property type="match status" value="1"/>
</dbReference>
<dbReference type="InterPro" id="IPR017996">
    <property type="entry name" value="MRJP/yellow-related"/>
</dbReference>
<evidence type="ECO:0000313" key="5">
    <source>
        <dbReference type="Proteomes" id="UP000294830"/>
    </source>
</evidence>
<name>A0A4R2EAY9_9BACT</name>
<dbReference type="AlphaFoldDB" id="A0A4R2EAY9"/>
<comment type="subcellular location">
    <subcellularLocation>
        <location evidence="1">Secreted</location>
    </subcellularLocation>
</comment>
<proteinExistence type="predicted"/>
<keyword evidence="2" id="KW-0964">Secreted</keyword>
<dbReference type="Gene3D" id="2.120.10.30">
    <property type="entry name" value="TolB, C-terminal domain"/>
    <property type="match status" value="1"/>
</dbReference>
<accession>A0A4R2EAY9</accession>
<sequence length="343" mass="38653">MHMKRIVLVAIIAMQTVVASSQSREVIKVASFKGIQVTGITVSNKGRIFANFPRWRMGVPFSVVEVMKDGSYKPYPNVGLNRWEVGPPADSSFIGVQSVVANGDMLYILDTANPLFKGIITQPRLFVFDLKSDKLVKTYNFPSSAVHSTSYVNDLRIDNKRNLIYFTDSGEPGIIILDTKKGLFTRVLDNHPFTKAEVNFLTFNGARMPFTVHSDGIELNARNDILYFHALSGYTLYGIEISTLLDPRKLEKAKPFMMKTAAPDGMIMDEKGNLYYGDLENNKIEYITPDRKQIRTLLEGEAVKWADTFSIHSGYLYYTNSRINEAKGDISSMEFTINKVKLP</sequence>
<dbReference type="InterPro" id="IPR011042">
    <property type="entry name" value="6-blade_b-propeller_TolB-like"/>
</dbReference>
<keyword evidence="5" id="KW-1185">Reference proteome</keyword>
<dbReference type="SUPFAM" id="SSF101898">
    <property type="entry name" value="NHL repeat"/>
    <property type="match status" value="1"/>
</dbReference>
<reference evidence="4 5" key="1">
    <citation type="submission" date="2019-03" db="EMBL/GenBank/DDBJ databases">
        <title>Genomic Encyclopedia of Archaeal and Bacterial Type Strains, Phase II (KMG-II): from individual species to whole genera.</title>
        <authorList>
            <person name="Goeker M."/>
        </authorList>
    </citation>
    <scope>NUCLEOTIDE SEQUENCE [LARGE SCALE GENOMIC DNA]</scope>
    <source>
        <strain evidence="4 5">RL-C</strain>
    </source>
</reference>
<evidence type="ECO:0000256" key="3">
    <source>
        <dbReference type="SAM" id="SignalP"/>
    </source>
</evidence>
<gene>
    <name evidence="4" type="ORF">CLV25_11140</name>
</gene>
<organism evidence="4 5">
    <name type="scientific">Acetobacteroides hydrogenigenes</name>
    <dbReference type="NCBI Taxonomy" id="979970"/>
    <lineage>
        <taxon>Bacteria</taxon>
        <taxon>Pseudomonadati</taxon>
        <taxon>Bacteroidota</taxon>
        <taxon>Bacteroidia</taxon>
        <taxon>Bacteroidales</taxon>
        <taxon>Rikenellaceae</taxon>
        <taxon>Acetobacteroides</taxon>
    </lineage>
</organism>
<evidence type="ECO:0000313" key="4">
    <source>
        <dbReference type="EMBL" id="TCN65361.1"/>
    </source>
</evidence>
<dbReference type="PANTHER" id="PTHR10009:SF18">
    <property type="entry name" value="PROTEIN YELLOW-LIKE PROTEIN"/>
    <property type="match status" value="1"/>
</dbReference>
<comment type="caution">
    <text evidence="4">The sequence shown here is derived from an EMBL/GenBank/DDBJ whole genome shotgun (WGS) entry which is preliminary data.</text>
</comment>
<dbReference type="Proteomes" id="UP000294830">
    <property type="component" value="Unassembled WGS sequence"/>
</dbReference>
<dbReference type="PANTHER" id="PTHR10009">
    <property type="entry name" value="PROTEIN YELLOW-RELATED"/>
    <property type="match status" value="1"/>
</dbReference>